<dbReference type="Gene3D" id="3.20.20.30">
    <property type="entry name" value="Luciferase-like domain"/>
    <property type="match status" value="1"/>
</dbReference>
<dbReference type="SUPFAM" id="SSF51679">
    <property type="entry name" value="Bacterial luciferase-like"/>
    <property type="match status" value="1"/>
</dbReference>
<reference evidence="4" key="1">
    <citation type="submission" date="2016-10" db="EMBL/GenBank/DDBJ databases">
        <authorList>
            <person name="Varghese N."/>
            <person name="Submissions S."/>
        </authorList>
    </citation>
    <scope>NUCLEOTIDE SEQUENCE [LARGE SCALE GENOMIC DNA]</scope>
    <source>
        <strain evidence="4">DSM 11706</strain>
    </source>
</reference>
<sequence>MKGSKYMNKRLQPVPVSVLDLVAVKEGQTNKEAFKDMVSLAQHVEKIGYSRYWLTEHHNSPNVVSSATSILIGHVLENTETIKVGSGGIMLPNHAPLVVAEQFGTLENIYPNRLDLGLGRAPGTDMQTARALRRTTQETAFSFPQDVVELQNYFKSLDNQGTVRAFPGVGANVPIYILGSSTSSAQLAARLGLPYAFAAHFAPQQLEHAIQIYRNQFVPSEYLSEPYVIVCVNVIGAETDEEAKLLSTTSDRFYLNVVSGKKSLLQPPVESLNGVWNHLEENAVRAMSTYTFKGSRNTITEQLKPFLEIYHVNELMAVTYVYDQEARKRSYEIFKEAVDQL</sequence>
<keyword evidence="4" id="KW-1185">Reference proteome</keyword>
<evidence type="ECO:0000313" key="3">
    <source>
        <dbReference type="EMBL" id="SFQ15622.1"/>
    </source>
</evidence>
<dbReference type="PANTHER" id="PTHR30137:SF6">
    <property type="entry name" value="LUCIFERASE-LIKE MONOOXYGENASE"/>
    <property type="match status" value="1"/>
</dbReference>
<dbReference type="Proteomes" id="UP000198734">
    <property type="component" value="Unassembled WGS sequence"/>
</dbReference>
<dbReference type="PANTHER" id="PTHR30137">
    <property type="entry name" value="LUCIFERASE-LIKE MONOOXYGENASE"/>
    <property type="match status" value="1"/>
</dbReference>
<proteinExistence type="predicted"/>
<gene>
    <name evidence="3" type="ORF">SAMN05421670_1138</name>
</gene>
<accession>A0A1I5W792</accession>
<comment type="similarity">
    <text evidence="1">To bacterial alkanal monooxygenase alpha and beta chains.</text>
</comment>
<evidence type="ECO:0000313" key="4">
    <source>
        <dbReference type="Proteomes" id="UP000198734"/>
    </source>
</evidence>
<dbReference type="InterPro" id="IPR011251">
    <property type="entry name" value="Luciferase-like_dom"/>
</dbReference>
<dbReference type="EMBL" id="FOXU01000001">
    <property type="protein sequence ID" value="SFQ15622.1"/>
    <property type="molecule type" value="Genomic_DNA"/>
</dbReference>
<feature type="domain" description="Luciferase-like" evidence="2">
    <location>
        <begin position="18"/>
        <end position="258"/>
    </location>
</feature>
<dbReference type="InterPro" id="IPR036661">
    <property type="entry name" value="Luciferase-like_sf"/>
</dbReference>
<dbReference type="Pfam" id="PF00296">
    <property type="entry name" value="Bac_luciferase"/>
    <property type="match status" value="1"/>
</dbReference>
<protein>
    <submittedName>
        <fullName evidence="3">Luciferase family oxidoreductase, group 1</fullName>
    </submittedName>
</protein>
<dbReference type="InterPro" id="IPR019949">
    <property type="entry name" value="CmoO-like"/>
</dbReference>
<dbReference type="GO" id="GO:0016705">
    <property type="term" value="F:oxidoreductase activity, acting on paired donors, with incorporation or reduction of molecular oxygen"/>
    <property type="evidence" value="ECO:0007669"/>
    <property type="project" value="InterPro"/>
</dbReference>
<evidence type="ECO:0000256" key="1">
    <source>
        <dbReference type="ARBA" id="ARBA00007789"/>
    </source>
</evidence>
<organism evidence="3 4">
    <name type="scientific">Psychrobacillus psychrotolerans</name>
    <dbReference type="NCBI Taxonomy" id="126156"/>
    <lineage>
        <taxon>Bacteria</taxon>
        <taxon>Bacillati</taxon>
        <taxon>Bacillota</taxon>
        <taxon>Bacilli</taxon>
        <taxon>Bacillales</taxon>
        <taxon>Bacillaceae</taxon>
        <taxon>Psychrobacillus</taxon>
    </lineage>
</organism>
<dbReference type="FunFam" id="3.20.20.30:FF:000002">
    <property type="entry name" value="LLM class flavin-dependent oxidoreductase"/>
    <property type="match status" value="1"/>
</dbReference>
<dbReference type="GO" id="GO:0005829">
    <property type="term" value="C:cytosol"/>
    <property type="evidence" value="ECO:0007669"/>
    <property type="project" value="TreeGrafter"/>
</dbReference>
<dbReference type="NCBIfam" id="TIGR03558">
    <property type="entry name" value="oxido_grp_1"/>
    <property type="match status" value="1"/>
</dbReference>
<dbReference type="AlphaFoldDB" id="A0A1I5W792"/>
<dbReference type="STRING" id="126156.SAMN05421670_1138"/>
<evidence type="ECO:0000259" key="2">
    <source>
        <dbReference type="Pfam" id="PF00296"/>
    </source>
</evidence>
<name>A0A1I5W792_9BACI</name>
<dbReference type="InterPro" id="IPR050766">
    <property type="entry name" value="Bact_Lucif_Oxidored"/>
</dbReference>